<dbReference type="EMBL" id="FMYE01000075">
    <property type="protein sequence ID" value="SDB79399.1"/>
    <property type="molecule type" value="Genomic_DNA"/>
</dbReference>
<organism evidence="1 2">
    <name type="scientific">Bacteroides ovatus</name>
    <dbReference type="NCBI Taxonomy" id="28116"/>
    <lineage>
        <taxon>Bacteria</taxon>
        <taxon>Pseudomonadati</taxon>
        <taxon>Bacteroidota</taxon>
        <taxon>Bacteroidia</taxon>
        <taxon>Bacteroidales</taxon>
        <taxon>Bacteroidaceae</taxon>
        <taxon>Bacteroides</taxon>
    </lineage>
</organism>
<dbReference type="RefSeq" id="WP_074560154.1">
    <property type="nucleotide sequence ID" value="NZ_FMYE01000075.1"/>
</dbReference>
<dbReference type="AlphaFoldDB" id="A0A1G6GBW1"/>
<reference evidence="1 2" key="1">
    <citation type="submission" date="2016-10" db="EMBL/GenBank/DDBJ databases">
        <authorList>
            <person name="de Groot N.N."/>
        </authorList>
    </citation>
    <scope>NUCLEOTIDE SEQUENCE [LARGE SCALE GENOMIC DNA]</scope>
    <source>
        <strain evidence="1 2">NLAE-zl-C500</strain>
    </source>
</reference>
<evidence type="ECO:0000313" key="1">
    <source>
        <dbReference type="EMBL" id="SDB79399.1"/>
    </source>
</evidence>
<evidence type="ECO:0000313" key="2">
    <source>
        <dbReference type="Proteomes" id="UP000183670"/>
    </source>
</evidence>
<proteinExistence type="predicted"/>
<gene>
    <name evidence="1" type="ORF">SAMN05192581_107515</name>
</gene>
<dbReference type="GO" id="GO:0016740">
    <property type="term" value="F:transferase activity"/>
    <property type="evidence" value="ECO:0007669"/>
    <property type="project" value="UniProtKB-KW"/>
</dbReference>
<sequence length="345" mass="40020">MTALIISLNFNPGHVSHMVASYKQCEELGYESVYYVNFAFVPFLPKGSRIVSAADGGRPKTDLAIFLFPSQKNLPLIWRLKRQGVKVVYMFHEPLAPMHIYRKAGFSKKYLAKLWVIDHISALTVKWSDYVLIPSEKAMKYYEENSLYTNKNYHYLPLMYSDERGECHTFIPRIYFSYIGTVAADHSFQEYLEFVEWAITNNKLEGISFMIATKSEFEIPEIIKNSNRVSIHKGIPMTDEEINTYYSSSIAVWNAYVRTTQSGVLAKSFMFATPAVVMRANLNEFMHDGLNVVAIEDNSDKEQIAAAIQKIYENQESFSTECRREFEKSFYYRVYNELFKKIIYG</sequence>
<dbReference type="Gene3D" id="3.40.50.2000">
    <property type="entry name" value="Glycogen Phosphorylase B"/>
    <property type="match status" value="1"/>
</dbReference>
<name>A0A1G6GBW1_BACOV</name>
<accession>A0A1G6GBW1</accession>
<keyword evidence="1" id="KW-0808">Transferase</keyword>
<dbReference type="SUPFAM" id="SSF53756">
    <property type="entry name" value="UDP-Glycosyltransferase/glycogen phosphorylase"/>
    <property type="match status" value="1"/>
</dbReference>
<dbReference type="Proteomes" id="UP000183670">
    <property type="component" value="Unassembled WGS sequence"/>
</dbReference>
<protein>
    <submittedName>
        <fullName evidence="1">Glycosyltransferase involved in cell wall bisynthesis</fullName>
    </submittedName>
</protein>